<feature type="compositionally biased region" description="Basic and acidic residues" evidence="2">
    <location>
        <begin position="470"/>
        <end position="502"/>
    </location>
</feature>
<feature type="compositionally biased region" description="Low complexity" evidence="2">
    <location>
        <begin position="749"/>
        <end position="782"/>
    </location>
</feature>
<evidence type="ECO:0000313" key="5">
    <source>
        <dbReference type="RefSeq" id="XP_005104973.3"/>
    </source>
</evidence>
<dbReference type="SUPFAM" id="SSF56112">
    <property type="entry name" value="Protein kinase-like (PK-like)"/>
    <property type="match status" value="1"/>
</dbReference>
<dbReference type="Gene3D" id="1.25.10.10">
    <property type="entry name" value="Leucine-rich Repeat Variant"/>
    <property type="match status" value="1"/>
</dbReference>
<dbReference type="InterPro" id="IPR016024">
    <property type="entry name" value="ARM-type_fold"/>
</dbReference>
<evidence type="ECO:0000259" key="3">
    <source>
        <dbReference type="PROSITE" id="PS50011"/>
    </source>
</evidence>
<feature type="compositionally biased region" description="Acidic residues" evidence="2">
    <location>
        <begin position="602"/>
        <end position="620"/>
    </location>
</feature>
<evidence type="ECO:0000256" key="2">
    <source>
        <dbReference type="SAM" id="MobiDB-lite"/>
    </source>
</evidence>
<feature type="region of interest" description="Disordered" evidence="2">
    <location>
        <begin position="562"/>
        <end position="782"/>
    </location>
</feature>
<reference evidence="5" key="1">
    <citation type="submission" date="2025-08" db="UniProtKB">
        <authorList>
            <consortium name="RefSeq"/>
        </authorList>
    </citation>
    <scope>IDENTIFICATION</scope>
</reference>
<dbReference type="RefSeq" id="XP_005104973.3">
    <property type="nucleotide sequence ID" value="XM_005104916.3"/>
</dbReference>
<dbReference type="SMART" id="SM00220">
    <property type="entry name" value="S_TKc"/>
    <property type="match status" value="1"/>
</dbReference>
<evidence type="ECO:0000313" key="4">
    <source>
        <dbReference type="Proteomes" id="UP000694888"/>
    </source>
</evidence>
<dbReference type="Proteomes" id="UP000694888">
    <property type="component" value="Unplaced"/>
</dbReference>
<dbReference type="SUPFAM" id="SSF48371">
    <property type="entry name" value="ARM repeat"/>
    <property type="match status" value="1"/>
</dbReference>
<keyword evidence="4" id="KW-1185">Reference proteome</keyword>
<dbReference type="PROSITE" id="PS50011">
    <property type="entry name" value="PROTEIN_KINASE_DOM"/>
    <property type="match status" value="1"/>
</dbReference>
<dbReference type="GeneID" id="101853875"/>
<dbReference type="InterPro" id="IPR000719">
    <property type="entry name" value="Prot_kinase_dom"/>
</dbReference>
<accession>A0ABM0JZ60</accession>
<gene>
    <name evidence="5" type="primary">LOC101853875</name>
</gene>
<dbReference type="PANTHER" id="PTHR12984:SF15">
    <property type="entry name" value="PROTEIN-ASSOCIATING WITH THE CARBOXYL-TERMINAL DOMAIN OF EZRIN"/>
    <property type="match status" value="1"/>
</dbReference>
<evidence type="ECO:0000256" key="1">
    <source>
        <dbReference type="ARBA" id="ARBA00038349"/>
    </source>
</evidence>
<dbReference type="InterPro" id="IPR011009">
    <property type="entry name" value="Kinase-like_dom_sf"/>
</dbReference>
<dbReference type="InterPro" id="IPR011989">
    <property type="entry name" value="ARM-like"/>
</dbReference>
<feature type="compositionally biased region" description="Basic and acidic residues" evidence="2">
    <location>
        <begin position="562"/>
        <end position="601"/>
    </location>
</feature>
<organism evidence="4 5">
    <name type="scientific">Aplysia californica</name>
    <name type="common">California sea hare</name>
    <dbReference type="NCBI Taxonomy" id="6500"/>
    <lineage>
        <taxon>Eukaryota</taxon>
        <taxon>Metazoa</taxon>
        <taxon>Spiralia</taxon>
        <taxon>Lophotrochozoa</taxon>
        <taxon>Mollusca</taxon>
        <taxon>Gastropoda</taxon>
        <taxon>Heterobranchia</taxon>
        <taxon>Euthyneura</taxon>
        <taxon>Tectipleura</taxon>
        <taxon>Aplysiida</taxon>
        <taxon>Aplysioidea</taxon>
        <taxon>Aplysiidae</taxon>
        <taxon>Aplysia</taxon>
    </lineage>
</organism>
<feature type="region of interest" description="Disordered" evidence="2">
    <location>
        <begin position="460"/>
        <end position="540"/>
    </location>
</feature>
<sequence length="876" mass="95695">MGAENSVLEGCEWGDPVQAPPILPWQLTPVTKPDGSAASVFEPKNAEGKDGDLLRKAASTLKGIRHPNVVRFIECGDTSESFWLATESVSPLMTAVPDMSSAELCAGLYDLLQGLDFLHSKLGMCHNNLCLSSVYVAPDGVWKLGGLEHACSFKLATQDYLDKCRAFRVEDSLAPEEKASNVKADPALGHARDVFAFGVLVDALMDFVLEKDQTSQMLEQQLSLCVNSDPTSRPKVTALLGLPVFQNDLIDIVVFLKNITLKSDTEKKLFFCNLLSRLRHFSETVIVRRLVLLLLSRFVLLDEWADRMVLPQLLRPRLDSSEAPLKSAVETGVLSESMFQSHVIGHLYNVFHVHDSHIRLVLLQHFQHYVHLFSRQQLEVDIFLQVLIGLRDTDDKMVSASLRALADLVPILGGDFVIGGSRKPFFFHGLPKQVSPEELQQMEVPKNLNSIMSSHKPLLKDLASGGKSKPYTEMEKEKQSAERERKNREREQRREEARLKREERRRRLKEKQLEAKEGDVELQTSGKETLSQNGVGPPDFLTIEQMAKMDGDDQQLTALEKTKLDADLGTDRSKVADTDRSKVTYTDRSKVTDSDRSKVADSEDNDWSDLEEHIDDEIEAELSNMPSTVDGGSKVQTSPSPYRSHSPPSPPPVKVDWSDIPEADRGMGGPVHSALGGQKDGPLQLGHSLGNVKNSLSRSESDWGAEQRSPSAVDAGDWGDDSWGDSNTPSPVHAQSGSSPPPATSNKQSKSLKLVSAAKSNKSKTKTSSAATSAASAAGAGKKLASEDGLGIGYDIKSIEIVTKSVVVETDFFADMAPVLPEKSSKEIGGFPVGGSSVETGSPSVPKTKMFAVADAAEEVSVTISAGLSRNCDLEF</sequence>
<proteinExistence type="inferred from homology"/>
<feature type="domain" description="Protein kinase" evidence="3">
    <location>
        <begin position="1"/>
        <end position="245"/>
    </location>
</feature>
<dbReference type="Gene3D" id="3.30.200.20">
    <property type="entry name" value="Phosphorylase Kinase, domain 1"/>
    <property type="match status" value="1"/>
</dbReference>
<dbReference type="Gene3D" id="1.10.510.10">
    <property type="entry name" value="Transferase(Phosphotransferase) domain 1"/>
    <property type="match status" value="1"/>
</dbReference>
<feature type="compositionally biased region" description="Polar residues" evidence="2">
    <location>
        <begin position="522"/>
        <end position="534"/>
    </location>
</feature>
<comment type="similarity">
    <text evidence="1">Belongs to the protein kinase superfamily.</text>
</comment>
<name>A0ABM0JZ60_APLCA</name>
<dbReference type="InterPro" id="IPR051177">
    <property type="entry name" value="CIK-Related_Protein"/>
</dbReference>
<protein>
    <submittedName>
        <fullName evidence="5">Uncharacterized protein LOC101853875</fullName>
    </submittedName>
</protein>
<feature type="compositionally biased region" description="Basic and acidic residues" evidence="2">
    <location>
        <begin position="510"/>
        <end position="519"/>
    </location>
</feature>
<feature type="compositionally biased region" description="Polar residues" evidence="2">
    <location>
        <begin position="727"/>
        <end position="748"/>
    </location>
</feature>
<dbReference type="PANTHER" id="PTHR12984">
    <property type="entry name" value="SCY1-RELATED S/T PROTEIN KINASE-LIKE"/>
    <property type="match status" value="1"/>
</dbReference>